<evidence type="ECO:0000256" key="4">
    <source>
        <dbReference type="ARBA" id="ARBA00036749"/>
    </source>
</evidence>
<dbReference type="PANTHER" id="PTHR47683">
    <property type="entry name" value="PSEUDOURIDINE SYNTHASE FAMILY PROTEIN-RELATED"/>
    <property type="match status" value="1"/>
</dbReference>
<dbReference type="InterPro" id="IPR020103">
    <property type="entry name" value="PsdUridine_synth_cat_dom_sf"/>
</dbReference>
<dbReference type="Proteomes" id="UP001222275">
    <property type="component" value="Chromosome"/>
</dbReference>
<protein>
    <recommendedName>
        <fullName evidence="7">Pseudouridine synthase</fullName>
        <ecNumber evidence="7">5.4.99.-</ecNumber>
    </recommendedName>
</protein>
<dbReference type="Pfam" id="PF00849">
    <property type="entry name" value="PseudoU_synth_2"/>
    <property type="match status" value="1"/>
</dbReference>
<dbReference type="Gene3D" id="3.10.290.10">
    <property type="entry name" value="RNA-binding S4 domain"/>
    <property type="match status" value="1"/>
</dbReference>
<name>A0ABY8CC47_9GAMM</name>
<dbReference type="InterPro" id="IPR036986">
    <property type="entry name" value="S4_RNA-bd_sf"/>
</dbReference>
<evidence type="ECO:0000256" key="5">
    <source>
        <dbReference type="ARBA" id="ARBA00037590"/>
    </source>
</evidence>
<keyword evidence="2 6" id="KW-0694">RNA-binding</keyword>
<dbReference type="EC" id="5.4.99.-" evidence="7"/>
<dbReference type="EMBL" id="CP102381">
    <property type="protein sequence ID" value="WEJ62792.1"/>
    <property type="molecule type" value="Genomic_DNA"/>
</dbReference>
<dbReference type="CDD" id="cd02553">
    <property type="entry name" value="PseudoU_synth_RsuA"/>
    <property type="match status" value="1"/>
</dbReference>
<evidence type="ECO:0000256" key="6">
    <source>
        <dbReference type="PROSITE-ProRule" id="PRU00182"/>
    </source>
</evidence>
<evidence type="ECO:0000256" key="2">
    <source>
        <dbReference type="ARBA" id="ARBA00022884"/>
    </source>
</evidence>
<dbReference type="InterPro" id="IPR000748">
    <property type="entry name" value="PsdUridine_synth_RsuA/RluB/E/F"/>
</dbReference>
<dbReference type="PROSITE" id="PS50889">
    <property type="entry name" value="S4"/>
    <property type="match status" value="1"/>
</dbReference>
<dbReference type="PROSITE" id="PS01149">
    <property type="entry name" value="PSI_RSU"/>
    <property type="match status" value="1"/>
</dbReference>
<evidence type="ECO:0000313" key="10">
    <source>
        <dbReference type="Proteomes" id="UP001222275"/>
    </source>
</evidence>
<dbReference type="InterPro" id="IPR006145">
    <property type="entry name" value="PsdUridine_synth_RsuA/RluA"/>
</dbReference>
<proteinExistence type="inferred from homology"/>
<dbReference type="InterPro" id="IPR042092">
    <property type="entry name" value="PsdUridine_s_RsuA/RluB/E/F_cat"/>
</dbReference>
<feature type="domain" description="Pseudouridine synthase RsuA/RluA-like" evidence="8">
    <location>
        <begin position="62"/>
        <end position="192"/>
    </location>
</feature>
<comment type="catalytic activity">
    <reaction evidence="4">
        <text>uridine(516) in 16S rRNA = pseudouridine(516) in 16S rRNA</text>
        <dbReference type="Rhea" id="RHEA:38867"/>
        <dbReference type="Rhea" id="RHEA-COMP:10089"/>
        <dbReference type="Rhea" id="RHEA-COMP:10090"/>
        <dbReference type="ChEBI" id="CHEBI:65314"/>
        <dbReference type="ChEBI" id="CHEBI:65315"/>
        <dbReference type="EC" id="5.4.99.19"/>
    </reaction>
</comment>
<reference evidence="9 10" key="1">
    <citation type="submission" date="2022-06" db="EMBL/GenBank/DDBJ databases">
        <title>Thiomicrohabdus sp. nov, an obligately chemolithoautotrophic, sulfur-oxidizing bacterium isolated from beach of Guanyin Mountain. Amoy.</title>
        <authorList>
            <person name="Zhu H."/>
        </authorList>
    </citation>
    <scope>NUCLEOTIDE SEQUENCE [LARGE SCALE GENOMIC DNA]</scope>
    <source>
        <strain evidence="9 10">XGS-01</strain>
    </source>
</reference>
<dbReference type="InterPro" id="IPR050343">
    <property type="entry name" value="RsuA_PseudoU_synthase"/>
</dbReference>
<keyword evidence="3 7" id="KW-0413">Isomerase</keyword>
<comment type="function">
    <text evidence="5">Responsible for synthesis of pseudouridine from uracil-516 in 16S ribosomal RNA.</text>
</comment>
<accession>A0ABY8CC47</accession>
<dbReference type="SUPFAM" id="SSF55174">
    <property type="entry name" value="Alpha-L RNA-binding motif"/>
    <property type="match status" value="1"/>
</dbReference>
<dbReference type="RefSeq" id="WP_275595048.1">
    <property type="nucleotide sequence ID" value="NZ_CP102381.1"/>
</dbReference>
<evidence type="ECO:0000256" key="7">
    <source>
        <dbReference type="RuleBase" id="RU003887"/>
    </source>
</evidence>
<dbReference type="Gene3D" id="3.30.70.1560">
    <property type="entry name" value="Alpha-L RNA-binding motif"/>
    <property type="match status" value="1"/>
</dbReference>
<organism evidence="9 10">
    <name type="scientific">Thiomicrorhabdus lithotrophica</name>
    <dbReference type="NCBI Taxonomy" id="2949997"/>
    <lineage>
        <taxon>Bacteria</taxon>
        <taxon>Pseudomonadati</taxon>
        <taxon>Pseudomonadota</taxon>
        <taxon>Gammaproteobacteria</taxon>
        <taxon>Thiotrichales</taxon>
        <taxon>Piscirickettsiaceae</taxon>
        <taxon>Thiomicrorhabdus</taxon>
    </lineage>
</organism>
<dbReference type="SUPFAM" id="SSF55120">
    <property type="entry name" value="Pseudouridine synthase"/>
    <property type="match status" value="1"/>
</dbReference>
<dbReference type="NCBIfam" id="TIGR00093">
    <property type="entry name" value="pseudouridine synthase"/>
    <property type="match status" value="1"/>
</dbReference>
<keyword evidence="10" id="KW-1185">Reference proteome</keyword>
<evidence type="ECO:0000313" key="9">
    <source>
        <dbReference type="EMBL" id="WEJ62792.1"/>
    </source>
</evidence>
<evidence type="ECO:0000256" key="1">
    <source>
        <dbReference type="ARBA" id="ARBA00008348"/>
    </source>
</evidence>
<dbReference type="InterPro" id="IPR020094">
    <property type="entry name" value="TruA/RsuA/RluB/E/F_N"/>
</dbReference>
<evidence type="ECO:0000259" key="8">
    <source>
        <dbReference type="Pfam" id="PF00849"/>
    </source>
</evidence>
<dbReference type="Gene3D" id="3.30.70.580">
    <property type="entry name" value="Pseudouridine synthase I, catalytic domain, N-terminal subdomain"/>
    <property type="match status" value="1"/>
</dbReference>
<sequence>MQLDRYLSKYAGLSRKSILRLLHVGQIQVDNTVTFSRSHEVNDFSQVHIEGELLSLHKPARYFMMNKPAGILSATKDPEHTTAIELIHEENGSDLHLAGRLDRATTGLLILTNDGKWSRQLTEPLQKIPKTYLVETAYAISPQTPDIFQQGIYFKYENITTSPAEIEIINPTICRLTIYEGRYHQVKRMFAAVGNRVIALHRESMGEIVLDQSLAAGKYRALSQKEIDSITKTALKK</sequence>
<dbReference type="PANTHER" id="PTHR47683:SF4">
    <property type="entry name" value="PSEUDOURIDINE SYNTHASE"/>
    <property type="match status" value="1"/>
</dbReference>
<gene>
    <name evidence="9" type="ORF">NR989_00675</name>
</gene>
<evidence type="ECO:0000256" key="3">
    <source>
        <dbReference type="ARBA" id="ARBA00023235"/>
    </source>
</evidence>
<comment type="similarity">
    <text evidence="1 7">Belongs to the pseudouridine synthase RsuA family.</text>
</comment>
<dbReference type="InterPro" id="IPR018496">
    <property type="entry name" value="PsdUridine_synth_RsuA/RluB_CS"/>
</dbReference>